<keyword evidence="2" id="KW-1185">Reference proteome</keyword>
<evidence type="ECO:0000313" key="2">
    <source>
        <dbReference type="Proteomes" id="UP000572817"/>
    </source>
</evidence>
<dbReference type="SUPFAM" id="SSF55729">
    <property type="entry name" value="Acyl-CoA N-acyltransferases (Nat)"/>
    <property type="match status" value="1"/>
</dbReference>
<sequence length="263" mass="28931">MEIRFYDKPGLSLAPAAQHALRTALRRIAATSLDPVPDYQCLASAPSALDDKLIAVAYAGPPAARTPVAFTSAFFLPAAPALAQPVLHTGLTVVDPAHRRRGVMTRLFGEIAARAFPTYAGEGGLWVTCLAEVPSSLGLVAWYLEDVFPAPEGAVRREEHGVIARAVSEGCREQMLIAPGAVLDEERFVFRGSNDWERGKCFKKDPEDERWRHRDEEWNTFFKETLKAGSGDEVLQVGFCSRERVDLILEVLGRQRSEIGAKL</sequence>
<evidence type="ECO:0000313" key="1">
    <source>
        <dbReference type="EMBL" id="KAF4312403.1"/>
    </source>
</evidence>
<name>A0A8H4N9M2_9PEZI</name>
<dbReference type="InterPro" id="IPR016181">
    <property type="entry name" value="Acyl_CoA_acyltransferase"/>
</dbReference>
<gene>
    <name evidence="1" type="ORF">GTA08_BOTSDO11579</name>
</gene>
<proteinExistence type="predicted"/>
<organism evidence="1 2">
    <name type="scientific">Botryosphaeria dothidea</name>
    <dbReference type="NCBI Taxonomy" id="55169"/>
    <lineage>
        <taxon>Eukaryota</taxon>
        <taxon>Fungi</taxon>
        <taxon>Dikarya</taxon>
        <taxon>Ascomycota</taxon>
        <taxon>Pezizomycotina</taxon>
        <taxon>Dothideomycetes</taxon>
        <taxon>Dothideomycetes incertae sedis</taxon>
        <taxon>Botryosphaeriales</taxon>
        <taxon>Botryosphaeriaceae</taxon>
        <taxon>Botryosphaeria</taxon>
    </lineage>
</organism>
<dbReference type="Gene3D" id="3.40.630.30">
    <property type="match status" value="1"/>
</dbReference>
<accession>A0A8H4N9M2</accession>
<dbReference type="OrthoDB" id="4841025at2759"/>
<reference evidence="1" key="1">
    <citation type="submission" date="2020-04" db="EMBL/GenBank/DDBJ databases">
        <title>Genome Assembly and Annotation of Botryosphaeria dothidea sdau 11-99, a Latent Pathogen of Apple Fruit Ring Rot in China.</title>
        <authorList>
            <person name="Yu C."/>
            <person name="Diao Y."/>
            <person name="Lu Q."/>
            <person name="Zhao J."/>
            <person name="Cui S."/>
            <person name="Peng C."/>
            <person name="He B."/>
            <person name="Liu H."/>
        </authorList>
    </citation>
    <scope>NUCLEOTIDE SEQUENCE [LARGE SCALE GENOMIC DNA]</scope>
    <source>
        <strain evidence="1">Sdau11-99</strain>
    </source>
</reference>
<dbReference type="EMBL" id="WWBZ02000002">
    <property type="protein sequence ID" value="KAF4312403.1"/>
    <property type="molecule type" value="Genomic_DNA"/>
</dbReference>
<dbReference type="AlphaFoldDB" id="A0A8H4N9M2"/>
<dbReference type="Proteomes" id="UP000572817">
    <property type="component" value="Unassembled WGS sequence"/>
</dbReference>
<protein>
    <submittedName>
        <fullName evidence="1">Uncharacterized protein</fullName>
    </submittedName>
</protein>
<comment type="caution">
    <text evidence="1">The sequence shown here is derived from an EMBL/GenBank/DDBJ whole genome shotgun (WGS) entry which is preliminary data.</text>
</comment>